<dbReference type="SUPFAM" id="SSF55979">
    <property type="entry name" value="DNA clamp"/>
    <property type="match status" value="3"/>
</dbReference>
<dbReference type="Pfam" id="PF00712">
    <property type="entry name" value="DNA_pol3_beta"/>
    <property type="match status" value="1"/>
</dbReference>
<dbReference type="RefSeq" id="WP_345359154.1">
    <property type="nucleotide sequence ID" value="NZ_BAABII010000004.1"/>
</dbReference>
<evidence type="ECO:0000256" key="8">
    <source>
        <dbReference type="ARBA" id="ARBA00023125"/>
    </source>
</evidence>
<evidence type="ECO:0000256" key="4">
    <source>
        <dbReference type="ARBA" id="ARBA00022679"/>
    </source>
</evidence>
<dbReference type="NCBIfam" id="TIGR00663">
    <property type="entry name" value="dnan"/>
    <property type="match status" value="1"/>
</dbReference>
<protein>
    <submittedName>
        <fullName evidence="12">DNA polymerase III subunit beta</fullName>
        <ecNumber evidence="12">2.7.7.7</ecNumber>
    </submittedName>
</protein>
<evidence type="ECO:0000256" key="5">
    <source>
        <dbReference type="ARBA" id="ARBA00022695"/>
    </source>
</evidence>
<dbReference type="EC" id="2.7.7.7" evidence="12"/>
<keyword evidence="5 12" id="KW-0548">Nucleotidyltransferase</keyword>
<keyword evidence="8" id="KW-0238">DNA-binding</keyword>
<dbReference type="EMBL" id="JBGEHV010000032">
    <property type="protein sequence ID" value="MEY8041155.1"/>
    <property type="molecule type" value="Genomic_DNA"/>
</dbReference>
<evidence type="ECO:0000256" key="3">
    <source>
        <dbReference type="ARBA" id="ARBA00022490"/>
    </source>
</evidence>
<comment type="caution">
    <text evidence="12">The sequence shown here is derived from an EMBL/GenBank/DDBJ whole genome shotgun (WGS) entry which is preliminary data.</text>
</comment>
<dbReference type="PANTHER" id="PTHR30478:SF0">
    <property type="entry name" value="BETA SLIDING CLAMP"/>
    <property type="match status" value="1"/>
</dbReference>
<evidence type="ECO:0000313" key="12">
    <source>
        <dbReference type="EMBL" id="MEY8041155.1"/>
    </source>
</evidence>
<dbReference type="CDD" id="cd00140">
    <property type="entry name" value="beta_clamp"/>
    <property type="match status" value="1"/>
</dbReference>
<comment type="subcellular location">
    <subcellularLocation>
        <location evidence="1">Cytoplasm</location>
    </subcellularLocation>
</comment>
<evidence type="ECO:0000259" key="9">
    <source>
        <dbReference type="Pfam" id="PF00712"/>
    </source>
</evidence>
<dbReference type="Pfam" id="PF02768">
    <property type="entry name" value="DNA_pol3_beta_3"/>
    <property type="match status" value="1"/>
</dbReference>
<keyword evidence="13" id="KW-1185">Reference proteome</keyword>
<dbReference type="InterPro" id="IPR001001">
    <property type="entry name" value="DNA_polIII_beta"/>
</dbReference>
<dbReference type="InterPro" id="IPR022634">
    <property type="entry name" value="DNA_polIII_beta_N"/>
</dbReference>
<dbReference type="InterPro" id="IPR022635">
    <property type="entry name" value="DNA_polIII_beta_C"/>
</dbReference>
<feature type="domain" description="DNA polymerase III beta sliding clamp C-terminal" evidence="11">
    <location>
        <begin position="251"/>
        <end position="358"/>
    </location>
</feature>
<accession>A0ABV4CJ91</accession>
<dbReference type="SMART" id="SM00480">
    <property type="entry name" value="POL3Bc"/>
    <property type="match status" value="1"/>
</dbReference>
<dbReference type="Proteomes" id="UP001564626">
    <property type="component" value="Unassembled WGS sequence"/>
</dbReference>
<proteinExistence type="inferred from homology"/>
<organism evidence="12 13">
    <name type="scientific">Saccharopolyspora cebuensis</name>
    <dbReference type="NCBI Taxonomy" id="418759"/>
    <lineage>
        <taxon>Bacteria</taxon>
        <taxon>Bacillati</taxon>
        <taxon>Actinomycetota</taxon>
        <taxon>Actinomycetes</taxon>
        <taxon>Pseudonocardiales</taxon>
        <taxon>Pseudonocardiaceae</taxon>
        <taxon>Saccharopolyspora</taxon>
    </lineage>
</organism>
<feature type="domain" description="DNA polymerase III beta sliding clamp central" evidence="10">
    <location>
        <begin position="138"/>
        <end position="237"/>
    </location>
</feature>
<evidence type="ECO:0000259" key="11">
    <source>
        <dbReference type="Pfam" id="PF02768"/>
    </source>
</evidence>
<evidence type="ECO:0000256" key="1">
    <source>
        <dbReference type="ARBA" id="ARBA00004496"/>
    </source>
</evidence>
<name>A0ABV4CJ91_9PSEU</name>
<evidence type="ECO:0000259" key="10">
    <source>
        <dbReference type="Pfam" id="PF02767"/>
    </source>
</evidence>
<keyword evidence="6" id="KW-0235">DNA replication</keyword>
<dbReference type="InterPro" id="IPR046938">
    <property type="entry name" value="DNA_clamp_sf"/>
</dbReference>
<evidence type="ECO:0000256" key="6">
    <source>
        <dbReference type="ARBA" id="ARBA00022705"/>
    </source>
</evidence>
<dbReference type="InterPro" id="IPR022637">
    <property type="entry name" value="DNA_polIII_beta_cen"/>
</dbReference>
<dbReference type="Gene3D" id="3.10.150.10">
    <property type="entry name" value="DNA Polymerase III, subunit A, domain 2"/>
    <property type="match status" value="3"/>
</dbReference>
<gene>
    <name evidence="12" type="primary">dnaN</name>
    <name evidence="12" type="ORF">AB8O55_17245</name>
</gene>
<dbReference type="Pfam" id="PF02767">
    <property type="entry name" value="DNA_pol3_beta_2"/>
    <property type="match status" value="1"/>
</dbReference>
<dbReference type="PANTHER" id="PTHR30478">
    <property type="entry name" value="DNA POLYMERASE III SUBUNIT BETA"/>
    <property type="match status" value="1"/>
</dbReference>
<reference evidence="12 13" key="1">
    <citation type="submission" date="2024-08" db="EMBL/GenBank/DDBJ databases">
        <title>Genome mining of Saccharopolyspora cebuensis PGLac3 from Nigerian medicinal plant.</title>
        <authorList>
            <person name="Ezeobiora C.E."/>
            <person name="Igbokwe N.H."/>
            <person name="Amin D.H."/>
            <person name="Mendie U.E."/>
        </authorList>
    </citation>
    <scope>NUCLEOTIDE SEQUENCE [LARGE SCALE GENOMIC DNA]</scope>
    <source>
        <strain evidence="12 13">PGLac3</strain>
    </source>
</reference>
<dbReference type="GO" id="GO:0003887">
    <property type="term" value="F:DNA-directed DNA polymerase activity"/>
    <property type="evidence" value="ECO:0007669"/>
    <property type="project" value="UniProtKB-EC"/>
</dbReference>
<evidence type="ECO:0000256" key="7">
    <source>
        <dbReference type="ARBA" id="ARBA00022932"/>
    </source>
</evidence>
<keyword evidence="4 12" id="KW-0808">Transferase</keyword>
<keyword evidence="3" id="KW-0963">Cytoplasm</keyword>
<keyword evidence="7" id="KW-0239">DNA-directed DNA polymerase</keyword>
<comment type="similarity">
    <text evidence="2">Belongs to the beta sliding clamp family.</text>
</comment>
<evidence type="ECO:0000313" key="13">
    <source>
        <dbReference type="Proteomes" id="UP001564626"/>
    </source>
</evidence>
<feature type="domain" description="DNA polymerase III beta sliding clamp N-terminal" evidence="9">
    <location>
        <begin position="1"/>
        <end position="115"/>
    </location>
</feature>
<evidence type="ECO:0000256" key="2">
    <source>
        <dbReference type="ARBA" id="ARBA00010752"/>
    </source>
</evidence>
<sequence length="360" mass="37845">MDLTASPKVLARAAADLLRLLPGRTLDPVLSGVVLEADVDGVVLAGTDRERGVRLHRTARVHRAGRLLVPARPLAEVLRHLDAPEVRLVLEGSRLALRTPGARFALPLLDLDAHPGVRAAPPALGSLDTALLPRAAVVAGAASRDDALPVFTGVHLTRRGDRLVLVGTDRFRMAVADLPWRPVAEGPDLLVPAGVLTEVSRQAEGAEVVLHGDADRAGFGWPGAEVTTAVLDAPFPDESRHLGAPFDGTVELPAADLAAALRRVAPFAGPQATVLLDVGDGEVRLRATGTGDADESVKASTGGDRISTGYQPRYLADALGAFGSDRIRIGLRSGHRRATVLTTADPTAAHLHYVVMPKRL</sequence>